<dbReference type="AlphaFoldDB" id="A0A0W8G8K8"/>
<evidence type="ECO:0000313" key="3">
    <source>
        <dbReference type="EMBL" id="KUG29487.1"/>
    </source>
</evidence>
<feature type="domain" description="Potassium channel" evidence="2">
    <location>
        <begin position="118"/>
        <end position="202"/>
    </location>
</feature>
<feature type="transmembrane region" description="Helical" evidence="1">
    <location>
        <begin position="114"/>
        <end position="136"/>
    </location>
</feature>
<gene>
    <name evidence="3" type="ORF">ASZ90_000615</name>
</gene>
<dbReference type="Pfam" id="PF07885">
    <property type="entry name" value="Ion_trans_2"/>
    <property type="match status" value="1"/>
</dbReference>
<feature type="transmembrane region" description="Helical" evidence="1">
    <location>
        <begin position="54"/>
        <end position="74"/>
    </location>
</feature>
<protein>
    <recommendedName>
        <fullName evidence="2">Potassium channel domain-containing protein</fullName>
    </recommendedName>
</protein>
<dbReference type="SUPFAM" id="SSF81324">
    <property type="entry name" value="Voltage-gated potassium channels"/>
    <property type="match status" value="1"/>
</dbReference>
<dbReference type="InterPro" id="IPR013099">
    <property type="entry name" value="K_chnl_dom"/>
</dbReference>
<evidence type="ECO:0000259" key="2">
    <source>
        <dbReference type="Pfam" id="PF07885"/>
    </source>
</evidence>
<keyword evidence="1" id="KW-0472">Membrane</keyword>
<keyword evidence="1" id="KW-1133">Transmembrane helix</keyword>
<feature type="transmembrane region" description="Helical" evidence="1">
    <location>
        <begin position="180"/>
        <end position="204"/>
    </location>
</feature>
<keyword evidence="1" id="KW-0812">Transmembrane</keyword>
<dbReference type="Gene3D" id="1.10.287.70">
    <property type="match status" value="1"/>
</dbReference>
<feature type="transmembrane region" description="Helical" evidence="1">
    <location>
        <begin position="148"/>
        <end position="168"/>
    </location>
</feature>
<feature type="transmembrane region" description="Helical" evidence="1">
    <location>
        <begin position="12"/>
        <end position="42"/>
    </location>
</feature>
<proteinExistence type="predicted"/>
<reference evidence="3" key="1">
    <citation type="journal article" date="2015" name="Proc. Natl. Acad. Sci. U.S.A.">
        <title>Networks of energetic and metabolic interactions define dynamics in microbial communities.</title>
        <authorList>
            <person name="Embree M."/>
            <person name="Liu J.K."/>
            <person name="Al-Bassam M.M."/>
            <person name="Zengler K."/>
        </authorList>
    </citation>
    <scope>NUCLEOTIDE SEQUENCE</scope>
</reference>
<feature type="transmembrane region" description="Helical" evidence="1">
    <location>
        <begin position="80"/>
        <end position="102"/>
    </location>
</feature>
<dbReference type="EMBL" id="LNQE01000077">
    <property type="protein sequence ID" value="KUG29487.1"/>
    <property type="molecule type" value="Genomic_DNA"/>
</dbReference>
<organism evidence="3">
    <name type="scientific">hydrocarbon metagenome</name>
    <dbReference type="NCBI Taxonomy" id="938273"/>
    <lineage>
        <taxon>unclassified sequences</taxon>
        <taxon>metagenomes</taxon>
        <taxon>ecological metagenomes</taxon>
    </lineage>
</organism>
<accession>A0A0W8G8K8</accession>
<comment type="caution">
    <text evidence="3">The sequence shown here is derived from an EMBL/GenBank/DDBJ whole genome shotgun (WGS) entry which is preliminary data.</text>
</comment>
<sequence>MQLTARKAQPWVSILLIGLLLVHPFVTARIGAFLFVLASLGALSLSITRRDRILRIYFFMASALLLWSVFWNVQEGAHRIFVYLLCTATYFLFIIIVINDLLRSTEVTKNEIFALINCYLIAGTVFSFIYELSYFLDPASLSFQTGSIGNHSVFLYFSFSTITTLGYGDIVPVAPFLRHVAVLEAIFGQFYIAIVVAFILSRYIQHRSAPPQA</sequence>
<name>A0A0W8G8K8_9ZZZZ</name>
<evidence type="ECO:0000256" key="1">
    <source>
        <dbReference type="SAM" id="Phobius"/>
    </source>
</evidence>